<dbReference type="OrthoDB" id="5290932at2"/>
<reference evidence="2 3" key="1">
    <citation type="submission" date="2020-08" db="EMBL/GenBank/DDBJ databases">
        <title>Genomic Encyclopedia of Type Strains, Phase IV (KMG-IV): sequencing the most valuable type-strain genomes for metagenomic binning, comparative biology and taxonomic classification.</title>
        <authorList>
            <person name="Goeker M."/>
        </authorList>
    </citation>
    <scope>NUCLEOTIDE SEQUENCE [LARGE SCALE GENOMIC DNA]</scope>
    <source>
        <strain evidence="2 3">DSM 23958</strain>
    </source>
</reference>
<dbReference type="Proteomes" id="UP000554837">
    <property type="component" value="Unassembled WGS sequence"/>
</dbReference>
<dbReference type="EMBL" id="JACHHO010000001">
    <property type="protein sequence ID" value="MBB5203378.1"/>
    <property type="molecule type" value="Genomic_DNA"/>
</dbReference>
<dbReference type="AlphaFoldDB" id="A0A840S1T3"/>
<feature type="signal peptide" evidence="1">
    <location>
        <begin position="1"/>
        <end position="21"/>
    </location>
</feature>
<keyword evidence="1" id="KW-0732">Signal</keyword>
<organism evidence="2 3">
    <name type="scientific">Inhella inkyongensis</name>
    <dbReference type="NCBI Taxonomy" id="392593"/>
    <lineage>
        <taxon>Bacteria</taxon>
        <taxon>Pseudomonadati</taxon>
        <taxon>Pseudomonadota</taxon>
        <taxon>Betaproteobacteria</taxon>
        <taxon>Burkholderiales</taxon>
        <taxon>Sphaerotilaceae</taxon>
        <taxon>Inhella</taxon>
    </lineage>
</organism>
<evidence type="ECO:0000313" key="2">
    <source>
        <dbReference type="EMBL" id="MBB5203378.1"/>
    </source>
</evidence>
<name>A0A840S1T3_9BURK</name>
<comment type="caution">
    <text evidence="2">The sequence shown here is derived from an EMBL/GenBank/DDBJ whole genome shotgun (WGS) entry which is preliminary data.</text>
</comment>
<dbReference type="SUPFAM" id="SSF50969">
    <property type="entry name" value="YVTN repeat-like/Quinoprotein amine dehydrogenase"/>
    <property type="match status" value="1"/>
</dbReference>
<dbReference type="RefSeq" id="WP_138857561.1">
    <property type="nucleotide sequence ID" value="NZ_CP040709.1"/>
</dbReference>
<accession>A0A840S1T3</accession>
<gene>
    <name evidence="2" type="ORF">HNQ51_000671</name>
</gene>
<sequence>MLDRRLFLGAIAWGASGVARAAAPAAPDRPQLRHPDGSLFEFEPDLKHWCLSADGAWLLTHSGALLSLRDTRELRVVAQHPCRTKTGQPVEKLAASAALAARRSLVLAPAGAGELWELYLDPLAEDFYEGLVHDFRFGEGVPTQGYLGLRRMPMPEPLTRLQAHPQHFHLAACSASGQALLLNLDARRVAARLGPAWELSCAGPAPDTLVLSRGQGLRLIDLSEGRTLAQLELPDLPRSLAAGPGSLCVQLQNGQRLQLNGALQIQATHSGCE</sequence>
<evidence type="ECO:0000256" key="1">
    <source>
        <dbReference type="SAM" id="SignalP"/>
    </source>
</evidence>
<evidence type="ECO:0000313" key="3">
    <source>
        <dbReference type="Proteomes" id="UP000554837"/>
    </source>
</evidence>
<proteinExistence type="predicted"/>
<dbReference type="InterPro" id="IPR011044">
    <property type="entry name" value="Quino_amine_DH_bsu"/>
</dbReference>
<protein>
    <submittedName>
        <fullName evidence="2">Uncharacterized protein</fullName>
    </submittedName>
</protein>
<keyword evidence="3" id="KW-1185">Reference proteome</keyword>
<feature type="chain" id="PRO_5032950121" evidence="1">
    <location>
        <begin position="22"/>
        <end position="273"/>
    </location>
</feature>